<dbReference type="PANTHER" id="PTHR45990">
    <property type="entry name" value="DNA REPAIR PROTEIN REV1"/>
    <property type="match status" value="1"/>
</dbReference>
<sequence>MLKLNNDVVNTVPRSTFTGPDSVNQTTLSPAMFQYKGPAAAAAASSSPKTLSSSRKGISYTTKESGPSDDGRIDTTPMEIDRNTFSELPLEIQEELSRHHHLVFVDRDPTGTSNSNSNAQGSGYEGDGQYNDVTLAQHALPLRSRLDPLEPAALSTLEMTDTSKAYPETGQGDHDYASKAQADWLPMQPGTLPPEIQAEIEQEYTHMMENKGLIQKLSLPEPNSAVTSGGQPVSLGPQGSNRAPRKGQIRELSSGQGQTGESGREKDVASVNAAGHSRATAQDETDEGHKESPGTEDLQEGIEPLRSSSADICTTADIPELDADFLAALPPDIRAEIETAHNLEMIKHRQKHATAANIRQVAAGYEVGSTTVPDRLVPERPTLMGLRDVGELRKMLTEWVRSTLLQQDTPTAEDDTDNDRGGSGTATRLIIYDEGPNPEDVKSFSDFIARVIFMERDLERVRVLLRYLQRRIEENEKSASPEHPAPKHVRVMVSWREALESITSTARQQILELYGGTLVLD</sequence>
<protein>
    <recommendedName>
        <fullName evidence="3">DNA repair protein Rev1 C-terminal domain-containing protein</fullName>
    </recommendedName>
</protein>
<dbReference type="InterPro" id="IPR038401">
    <property type="entry name" value="Rev1_C_sf"/>
</dbReference>
<feature type="region of interest" description="Disordered" evidence="2">
    <location>
        <begin position="106"/>
        <end position="127"/>
    </location>
</feature>
<dbReference type="GO" id="GO:0003887">
    <property type="term" value="F:DNA-directed DNA polymerase activity"/>
    <property type="evidence" value="ECO:0007669"/>
    <property type="project" value="TreeGrafter"/>
</dbReference>
<dbReference type="OrthoDB" id="2447262at2759"/>
<feature type="compositionally biased region" description="Polar residues" evidence="2">
    <location>
        <begin position="110"/>
        <end position="121"/>
    </location>
</feature>
<feature type="region of interest" description="Disordered" evidence="2">
    <location>
        <begin position="1"/>
        <end position="23"/>
    </location>
</feature>
<feature type="region of interest" description="Disordered" evidence="2">
    <location>
        <begin position="406"/>
        <end position="426"/>
    </location>
</feature>
<dbReference type="InterPro" id="IPR025527">
    <property type="entry name" value="HUWE1/Rev1_UBM"/>
</dbReference>
<organism evidence="4 5">
    <name type="scientific">Dissophora globulifera</name>
    <dbReference type="NCBI Taxonomy" id="979702"/>
    <lineage>
        <taxon>Eukaryota</taxon>
        <taxon>Fungi</taxon>
        <taxon>Fungi incertae sedis</taxon>
        <taxon>Mucoromycota</taxon>
        <taxon>Mortierellomycotina</taxon>
        <taxon>Mortierellomycetes</taxon>
        <taxon>Mortierellales</taxon>
        <taxon>Mortierellaceae</taxon>
        <taxon>Dissophora</taxon>
    </lineage>
</organism>
<keyword evidence="1" id="KW-0808">Transferase</keyword>
<dbReference type="Proteomes" id="UP000738325">
    <property type="component" value="Unassembled WGS sequence"/>
</dbReference>
<dbReference type="GO" id="GO:0017125">
    <property type="term" value="F:deoxycytidyl transferase activity"/>
    <property type="evidence" value="ECO:0007669"/>
    <property type="project" value="TreeGrafter"/>
</dbReference>
<dbReference type="PANTHER" id="PTHR45990:SF1">
    <property type="entry name" value="DNA REPAIR PROTEIN REV1"/>
    <property type="match status" value="1"/>
</dbReference>
<feature type="compositionally biased region" description="Polar residues" evidence="2">
    <location>
        <begin position="224"/>
        <end position="241"/>
    </location>
</feature>
<dbReference type="EMBL" id="JAAAIP010000235">
    <property type="protein sequence ID" value="KAG0321678.1"/>
    <property type="molecule type" value="Genomic_DNA"/>
</dbReference>
<evidence type="ECO:0000256" key="2">
    <source>
        <dbReference type="SAM" id="MobiDB-lite"/>
    </source>
</evidence>
<evidence type="ECO:0000313" key="4">
    <source>
        <dbReference type="EMBL" id="KAG0321678.1"/>
    </source>
</evidence>
<dbReference type="GO" id="GO:0005634">
    <property type="term" value="C:nucleus"/>
    <property type="evidence" value="ECO:0007669"/>
    <property type="project" value="TreeGrafter"/>
</dbReference>
<feature type="domain" description="DNA repair protein Rev1 C-terminal" evidence="3">
    <location>
        <begin position="433"/>
        <end position="518"/>
    </location>
</feature>
<comment type="caution">
    <text evidence="4">The sequence shown here is derived from an EMBL/GenBank/DDBJ whole genome shotgun (WGS) entry which is preliminary data.</text>
</comment>
<accession>A0A9P6RP56</accession>
<dbReference type="Gene3D" id="1.20.58.1280">
    <property type="entry name" value="DNA repair protein Rev1, C-terminal domain"/>
    <property type="match status" value="1"/>
</dbReference>
<feature type="compositionally biased region" description="Polar residues" evidence="2">
    <location>
        <begin position="55"/>
        <end position="65"/>
    </location>
</feature>
<dbReference type="AlphaFoldDB" id="A0A9P6RP56"/>
<name>A0A9P6RP56_9FUNG</name>
<dbReference type="GO" id="GO:0042276">
    <property type="term" value="P:error-prone translesion synthesis"/>
    <property type="evidence" value="ECO:0007669"/>
    <property type="project" value="TreeGrafter"/>
</dbReference>
<dbReference type="Pfam" id="PF16727">
    <property type="entry name" value="REV1_C"/>
    <property type="match status" value="1"/>
</dbReference>
<dbReference type="Pfam" id="PF14377">
    <property type="entry name" value="UBM"/>
    <property type="match status" value="3"/>
</dbReference>
<feature type="compositionally biased region" description="Polar residues" evidence="2">
    <location>
        <begin position="7"/>
        <end position="23"/>
    </location>
</feature>
<feature type="compositionally biased region" description="Polar residues" evidence="2">
    <location>
        <begin position="251"/>
        <end position="261"/>
    </location>
</feature>
<reference evidence="4" key="1">
    <citation type="journal article" date="2020" name="Fungal Divers.">
        <title>Resolving the Mortierellaceae phylogeny through synthesis of multi-gene phylogenetics and phylogenomics.</title>
        <authorList>
            <person name="Vandepol N."/>
            <person name="Liber J."/>
            <person name="Desiro A."/>
            <person name="Na H."/>
            <person name="Kennedy M."/>
            <person name="Barry K."/>
            <person name="Grigoriev I.V."/>
            <person name="Miller A.N."/>
            <person name="O'Donnell K."/>
            <person name="Stajich J.E."/>
            <person name="Bonito G."/>
        </authorList>
    </citation>
    <scope>NUCLEOTIDE SEQUENCE</scope>
    <source>
        <strain evidence="4">REB-010B</strain>
    </source>
</reference>
<gene>
    <name evidence="4" type="ORF">BGZ99_003760</name>
</gene>
<dbReference type="GO" id="GO:0070987">
    <property type="term" value="P:error-free translesion synthesis"/>
    <property type="evidence" value="ECO:0007669"/>
    <property type="project" value="TreeGrafter"/>
</dbReference>
<keyword evidence="5" id="KW-1185">Reference proteome</keyword>
<evidence type="ECO:0000313" key="5">
    <source>
        <dbReference type="Proteomes" id="UP000738325"/>
    </source>
</evidence>
<feature type="region of interest" description="Disordered" evidence="2">
    <location>
        <begin position="42"/>
        <end position="77"/>
    </location>
</feature>
<feature type="region of interest" description="Disordered" evidence="2">
    <location>
        <begin position="220"/>
        <end position="303"/>
    </location>
</feature>
<feature type="compositionally biased region" description="Low complexity" evidence="2">
    <location>
        <begin position="42"/>
        <end position="54"/>
    </location>
</feature>
<evidence type="ECO:0000256" key="1">
    <source>
        <dbReference type="ARBA" id="ARBA00022679"/>
    </source>
</evidence>
<dbReference type="InterPro" id="IPR031991">
    <property type="entry name" value="Rev1_C"/>
</dbReference>
<proteinExistence type="predicted"/>
<evidence type="ECO:0000259" key="3">
    <source>
        <dbReference type="Pfam" id="PF16727"/>
    </source>
</evidence>